<dbReference type="InterPro" id="IPR000073">
    <property type="entry name" value="AB_hydrolase_1"/>
</dbReference>
<dbReference type="OrthoDB" id="9808398at2"/>
<dbReference type="PRINTS" id="PR00111">
    <property type="entry name" value="ABHYDROLASE"/>
</dbReference>
<name>A0A2V3UEQ9_9HYPH</name>
<protein>
    <submittedName>
        <fullName evidence="2">Pimeloyl-ACP methyl ester carboxylesterase</fullName>
    </submittedName>
</protein>
<dbReference type="PANTHER" id="PTHR43798">
    <property type="entry name" value="MONOACYLGLYCEROL LIPASE"/>
    <property type="match status" value="1"/>
</dbReference>
<dbReference type="InterPro" id="IPR000639">
    <property type="entry name" value="Epox_hydrolase-like"/>
</dbReference>
<dbReference type="PANTHER" id="PTHR43798:SF33">
    <property type="entry name" value="HYDROLASE, PUTATIVE (AFU_ORTHOLOGUE AFUA_2G14860)-RELATED"/>
    <property type="match status" value="1"/>
</dbReference>
<feature type="domain" description="AB hydrolase-1" evidence="1">
    <location>
        <begin position="35"/>
        <end position="279"/>
    </location>
</feature>
<dbReference type="InterPro" id="IPR050266">
    <property type="entry name" value="AB_hydrolase_sf"/>
</dbReference>
<dbReference type="InterPro" id="IPR029058">
    <property type="entry name" value="AB_hydrolase_fold"/>
</dbReference>
<dbReference type="EMBL" id="QJJK01000003">
    <property type="protein sequence ID" value="PXW61996.1"/>
    <property type="molecule type" value="Genomic_DNA"/>
</dbReference>
<keyword evidence="3" id="KW-1185">Reference proteome</keyword>
<dbReference type="AlphaFoldDB" id="A0A2V3UEQ9"/>
<comment type="caution">
    <text evidence="2">The sequence shown here is derived from an EMBL/GenBank/DDBJ whole genome shotgun (WGS) entry which is preliminary data.</text>
</comment>
<organism evidence="2 3">
    <name type="scientific">Chelatococcus asaccharovorans</name>
    <dbReference type="NCBI Taxonomy" id="28210"/>
    <lineage>
        <taxon>Bacteria</taxon>
        <taxon>Pseudomonadati</taxon>
        <taxon>Pseudomonadota</taxon>
        <taxon>Alphaproteobacteria</taxon>
        <taxon>Hyphomicrobiales</taxon>
        <taxon>Chelatococcaceae</taxon>
        <taxon>Chelatococcus</taxon>
    </lineage>
</organism>
<proteinExistence type="predicted"/>
<evidence type="ECO:0000259" key="1">
    <source>
        <dbReference type="Pfam" id="PF00561"/>
    </source>
</evidence>
<dbReference type="RefSeq" id="WP_110374260.1">
    <property type="nucleotide sequence ID" value="NZ_JAHBRY010000001.1"/>
</dbReference>
<dbReference type="GO" id="GO:0016020">
    <property type="term" value="C:membrane"/>
    <property type="evidence" value="ECO:0007669"/>
    <property type="project" value="TreeGrafter"/>
</dbReference>
<dbReference type="GO" id="GO:0003824">
    <property type="term" value="F:catalytic activity"/>
    <property type="evidence" value="ECO:0007669"/>
    <property type="project" value="InterPro"/>
</dbReference>
<gene>
    <name evidence="2" type="ORF">C7450_103518</name>
</gene>
<evidence type="ECO:0000313" key="2">
    <source>
        <dbReference type="EMBL" id="PXW61996.1"/>
    </source>
</evidence>
<sequence length="294" mass="33045">MSDADPPHIPSRCETLEIRGLRYSVRRWGRENARPLLMVHGTRDSSITFQFVVDHLEGDWQVIAPDWRGHGHSDRAQSYWLHDFVGDLAALFELLFPSRAVPLVGHSLGGNVAGIFAGLRPERISHLVSLDGFGPLVDHVPVDPVALLRRHIEAREREGRAYPDIATMAARLRQANPRLTQGQAMLLAEHSSAEGPDGQRRWLYTGDFQRSLPSLRTIAEWGRLWAGITAPALWVMSEDTRPNAPVRFPAEIERRAALMPRLARRQIPGTSHNLHHDEPAVVAKLIEDFISRPP</sequence>
<evidence type="ECO:0000313" key="3">
    <source>
        <dbReference type="Proteomes" id="UP000248021"/>
    </source>
</evidence>
<dbReference type="Proteomes" id="UP000248021">
    <property type="component" value="Unassembled WGS sequence"/>
</dbReference>
<dbReference type="Gene3D" id="3.40.50.1820">
    <property type="entry name" value="alpha/beta hydrolase"/>
    <property type="match status" value="1"/>
</dbReference>
<dbReference type="Pfam" id="PF00561">
    <property type="entry name" value="Abhydrolase_1"/>
    <property type="match status" value="1"/>
</dbReference>
<reference evidence="2 3" key="1">
    <citation type="submission" date="2018-05" db="EMBL/GenBank/DDBJ databases">
        <title>Genomic Encyclopedia of Type Strains, Phase IV (KMG-IV): sequencing the most valuable type-strain genomes for metagenomic binning, comparative biology and taxonomic classification.</title>
        <authorList>
            <person name="Goeker M."/>
        </authorList>
    </citation>
    <scope>NUCLEOTIDE SEQUENCE [LARGE SCALE GENOMIC DNA]</scope>
    <source>
        <strain evidence="2 3">DSM 6462</strain>
    </source>
</reference>
<dbReference type="SUPFAM" id="SSF53474">
    <property type="entry name" value="alpha/beta-Hydrolases"/>
    <property type="match status" value="1"/>
</dbReference>
<dbReference type="PRINTS" id="PR00412">
    <property type="entry name" value="EPOXHYDRLASE"/>
</dbReference>
<accession>A0A2V3UEQ9</accession>